<keyword evidence="3" id="KW-1185">Reference proteome</keyword>
<evidence type="ECO:0000313" key="2">
    <source>
        <dbReference type="EMBL" id="KAF9544928.1"/>
    </source>
</evidence>
<comment type="caution">
    <text evidence="2">The sequence shown here is derived from an EMBL/GenBank/DDBJ whole genome shotgun (WGS) entry which is preliminary data.</text>
</comment>
<dbReference type="AlphaFoldDB" id="A0A9P6F9D6"/>
<feature type="compositionally biased region" description="Basic and acidic residues" evidence="1">
    <location>
        <begin position="31"/>
        <end position="45"/>
    </location>
</feature>
<sequence>MQDDGTEDVGASAADGADAAAGIESIGVDSEQGHSDHDPNPKEEDSTVLEKLGRGFRNVFVKQFRLYFLCECGGHTKSTDIDNRSSPTNNSNSVTDIGSSTDSGGAKPKHEVHIARHNGYDLDHPTELVGKYGTYVPTILQMLRHGVTTVGVVVLEITLLWEATLQDLQDLKDAIQHSNVVQLKLTGGGGQGSFSDILNRARRSDPIIQLMAAGKIGALSLYDNGGFQERIIYLHIRMLDFGQSRLLTKELKRLVSLISASPLLSYLVLQVLDLDEAAEIVQ</sequence>
<evidence type="ECO:0000313" key="3">
    <source>
        <dbReference type="Proteomes" id="UP000723463"/>
    </source>
</evidence>
<reference evidence="2" key="1">
    <citation type="journal article" date="2020" name="Fungal Divers.">
        <title>Resolving the Mortierellaceae phylogeny through synthesis of multi-gene phylogenetics and phylogenomics.</title>
        <authorList>
            <person name="Vandepol N."/>
            <person name="Liber J."/>
            <person name="Desiro A."/>
            <person name="Na H."/>
            <person name="Kennedy M."/>
            <person name="Barry K."/>
            <person name="Grigoriev I.V."/>
            <person name="Miller A.N."/>
            <person name="O'Donnell K."/>
            <person name="Stajich J.E."/>
            <person name="Bonito G."/>
        </authorList>
    </citation>
    <scope>NUCLEOTIDE SEQUENCE</scope>
    <source>
        <strain evidence="2">NRRL 2591</strain>
    </source>
</reference>
<evidence type="ECO:0000256" key="1">
    <source>
        <dbReference type="SAM" id="MobiDB-lite"/>
    </source>
</evidence>
<accession>A0A9P6F9D6</accession>
<organism evidence="2 3">
    <name type="scientific">Mortierella hygrophila</name>
    <dbReference type="NCBI Taxonomy" id="979708"/>
    <lineage>
        <taxon>Eukaryota</taxon>
        <taxon>Fungi</taxon>
        <taxon>Fungi incertae sedis</taxon>
        <taxon>Mucoromycota</taxon>
        <taxon>Mortierellomycotina</taxon>
        <taxon>Mortierellomycetes</taxon>
        <taxon>Mortierellales</taxon>
        <taxon>Mortierellaceae</taxon>
        <taxon>Mortierella</taxon>
    </lineage>
</organism>
<feature type="region of interest" description="Disordered" evidence="1">
    <location>
        <begin position="78"/>
        <end position="108"/>
    </location>
</feature>
<protein>
    <submittedName>
        <fullName evidence="2">Uncharacterized protein</fullName>
    </submittedName>
</protein>
<feature type="compositionally biased region" description="Polar residues" evidence="1">
    <location>
        <begin position="84"/>
        <end position="103"/>
    </location>
</feature>
<gene>
    <name evidence="2" type="ORF">EC957_011553</name>
</gene>
<feature type="compositionally biased region" description="Low complexity" evidence="1">
    <location>
        <begin position="8"/>
        <end position="22"/>
    </location>
</feature>
<dbReference type="EMBL" id="JAAAXW010000081">
    <property type="protein sequence ID" value="KAF9544928.1"/>
    <property type="molecule type" value="Genomic_DNA"/>
</dbReference>
<name>A0A9P6F9D6_9FUNG</name>
<proteinExistence type="predicted"/>
<feature type="region of interest" description="Disordered" evidence="1">
    <location>
        <begin position="1"/>
        <end position="45"/>
    </location>
</feature>
<dbReference type="Proteomes" id="UP000723463">
    <property type="component" value="Unassembled WGS sequence"/>
</dbReference>